<organism evidence="1 4">
    <name type="scientific">Arthrobacter bambusae</name>
    <dbReference type="NCBI Taxonomy" id="1338426"/>
    <lineage>
        <taxon>Bacteria</taxon>
        <taxon>Bacillati</taxon>
        <taxon>Actinomycetota</taxon>
        <taxon>Actinomycetes</taxon>
        <taxon>Micrococcales</taxon>
        <taxon>Micrococcaceae</taxon>
        <taxon>Arthrobacter</taxon>
    </lineage>
</organism>
<gene>
    <name evidence="1" type="ORF">J2S90_002549</name>
    <name evidence="2" type="ORF">J2S93_000089</name>
</gene>
<evidence type="ECO:0000313" key="4">
    <source>
        <dbReference type="Proteomes" id="UP001242995"/>
    </source>
</evidence>
<dbReference type="Proteomes" id="UP001230951">
    <property type="component" value="Unassembled WGS sequence"/>
</dbReference>
<dbReference type="EMBL" id="JAUSTF010000001">
    <property type="protein sequence ID" value="MDQ0178682.1"/>
    <property type="molecule type" value="Genomic_DNA"/>
</dbReference>
<evidence type="ECO:0000313" key="1">
    <source>
        <dbReference type="EMBL" id="MDP9905578.1"/>
    </source>
</evidence>
<proteinExistence type="predicted"/>
<evidence type="ECO:0000313" key="3">
    <source>
        <dbReference type="Proteomes" id="UP001230951"/>
    </source>
</evidence>
<accession>A0AAW8DG80</accession>
<reference evidence="1 3" key="1">
    <citation type="submission" date="2023-07" db="EMBL/GenBank/DDBJ databases">
        <title>Sorghum-associated microbial communities from plants grown in Nebraska, USA.</title>
        <authorList>
            <person name="Schachtman D."/>
        </authorList>
    </citation>
    <scope>NUCLEOTIDE SEQUENCE</scope>
    <source>
        <strain evidence="1">DS1006</strain>
        <strain evidence="2 3">DS1016</strain>
    </source>
</reference>
<evidence type="ECO:0000313" key="2">
    <source>
        <dbReference type="EMBL" id="MDQ0178682.1"/>
    </source>
</evidence>
<dbReference type="AlphaFoldDB" id="A0AAW8DG80"/>
<keyword evidence="3" id="KW-1185">Reference proteome</keyword>
<comment type="caution">
    <text evidence="1">The sequence shown here is derived from an EMBL/GenBank/DDBJ whole genome shotgun (WGS) entry which is preliminary data.</text>
</comment>
<dbReference type="RefSeq" id="WP_306961699.1">
    <property type="nucleotide sequence ID" value="NZ_JAUSRG010000006.1"/>
</dbReference>
<name>A0AAW8DG80_9MICC</name>
<dbReference type="EMBL" id="JAUSRG010000006">
    <property type="protein sequence ID" value="MDP9905578.1"/>
    <property type="molecule type" value="Genomic_DNA"/>
</dbReference>
<sequence length="45" mass="4630">MRVFPPVRGAVAVMLTEIEVTASEHVGEDVAEVGAAAVHAATGHF</sequence>
<dbReference type="Proteomes" id="UP001242995">
    <property type="component" value="Unassembled WGS sequence"/>
</dbReference>
<protein>
    <submittedName>
        <fullName evidence="1">Uncharacterized protein</fullName>
    </submittedName>
</protein>